<dbReference type="VEuPathDB" id="FungiDB:ASPWEDRAFT_170965"/>
<organism evidence="1 2">
    <name type="scientific">Aspergillus wentii DTO 134E9</name>
    <dbReference type="NCBI Taxonomy" id="1073089"/>
    <lineage>
        <taxon>Eukaryota</taxon>
        <taxon>Fungi</taxon>
        <taxon>Dikarya</taxon>
        <taxon>Ascomycota</taxon>
        <taxon>Pezizomycotina</taxon>
        <taxon>Eurotiomycetes</taxon>
        <taxon>Eurotiomycetidae</taxon>
        <taxon>Eurotiales</taxon>
        <taxon>Aspergillaceae</taxon>
        <taxon>Aspergillus</taxon>
        <taxon>Aspergillus subgen. Cremei</taxon>
    </lineage>
</organism>
<dbReference type="OrthoDB" id="3434980at2759"/>
<reference evidence="2" key="1">
    <citation type="journal article" date="2017" name="Genome Biol.">
        <title>Comparative genomics reveals high biological diversity and specific adaptations in the industrially and medically important fungal genus Aspergillus.</title>
        <authorList>
            <person name="de Vries R.P."/>
            <person name="Riley R."/>
            <person name="Wiebenga A."/>
            <person name="Aguilar-Osorio G."/>
            <person name="Amillis S."/>
            <person name="Uchima C.A."/>
            <person name="Anderluh G."/>
            <person name="Asadollahi M."/>
            <person name="Askin M."/>
            <person name="Barry K."/>
            <person name="Battaglia E."/>
            <person name="Bayram O."/>
            <person name="Benocci T."/>
            <person name="Braus-Stromeyer S.A."/>
            <person name="Caldana C."/>
            <person name="Canovas D."/>
            <person name="Cerqueira G.C."/>
            <person name="Chen F."/>
            <person name="Chen W."/>
            <person name="Choi C."/>
            <person name="Clum A."/>
            <person name="Dos Santos R.A."/>
            <person name="Damasio A.R."/>
            <person name="Diallinas G."/>
            <person name="Emri T."/>
            <person name="Fekete E."/>
            <person name="Flipphi M."/>
            <person name="Freyberg S."/>
            <person name="Gallo A."/>
            <person name="Gournas C."/>
            <person name="Habgood R."/>
            <person name="Hainaut M."/>
            <person name="Harispe M.L."/>
            <person name="Henrissat B."/>
            <person name="Hilden K.S."/>
            <person name="Hope R."/>
            <person name="Hossain A."/>
            <person name="Karabika E."/>
            <person name="Karaffa L."/>
            <person name="Karanyi Z."/>
            <person name="Krasevec N."/>
            <person name="Kuo A."/>
            <person name="Kusch H."/>
            <person name="LaButti K."/>
            <person name="Lagendijk E.L."/>
            <person name="Lapidus A."/>
            <person name="Levasseur A."/>
            <person name="Lindquist E."/>
            <person name="Lipzen A."/>
            <person name="Logrieco A.F."/>
            <person name="MacCabe A."/>
            <person name="Maekelae M.R."/>
            <person name="Malavazi I."/>
            <person name="Melin P."/>
            <person name="Meyer V."/>
            <person name="Mielnichuk N."/>
            <person name="Miskei M."/>
            <person name="Molnar A.P."/>
            <person name="Mule G."/>
            <person name="Ngan C.Y."/>
            <person name="Orejas M."/>
            <person name="Orosz E."/>
            <person name="Ouedraogo J.P."/>
            <person name="Overkamp K.M."/>
            <person name="Park H.-S."/>
            <person name="Perrone G."/>
            <person name="Piumi F."/>
            <person name="Punt P.J."/>
            <person name="Ram A.F."/>
            <person name="Ramon A."/>
            <person name="Rauscher S."/>
            <person name="Record E."/>
            <person name="Riano-Pachon D.M."/>
            <person name="Robert V."/>
            <person name="Roehrig J."/>
            <person name="Ruller R."/>
            <person name="Salamov A."/>
            <person name="Salih N.S."/>
            <person name="Samson R.A."/>
            <person name="Sandor E."/>
            <person name="Sanguinetti M."/>
            <person name="Schuetze T."/>
            <person name="Sepcic K."/>
            <person name="Shelest E."/>
            <person name="Sherlock G."/>
            <person name="Sophianopoulou V."/>
            <person name="Squina F.M."/>
            <person name="Sun H."/>
            <person name="Susca A."/>
            <person name="Todd R.B."/>
            <person name="Tsang A."/>
            <person name="Unkles S.E."/>
            <person name="van de Wiele N."/>
            <person name="van Rossen-Uffink D."/>
            <person name="Oliveira J.V."/>
            <person name="Vesth T.C."/>
            <person name="Visser J."/>
            <person name="Yu J.-H."/>
            <person name="Zhou M."/>
            <person name="Andersen M.R."/>
            <person name="Archer D.B."/>
            <person name="Baker S.E."/>
            <person name="Benoit I."/>
            <person name="Brakhage A.A."/>
            <person name="Braus G.H."/>
            <person name="Fischer R."/>
            <person name="Frisvad J.C."/>
            <person name="Goldman G.H."/>
            <person name="Houbraken J."/>
            <person name="Oakley B."/>
            <person name="Pocsi I."/>
            <person name="Scazzocchio C."/>
            <person name="Seiboth B."/>
            <person name="vanKuyk P.A."/>
            <person name="Wortman J."/>
            <person name="Dyer P.S."/>
            <person name="Grigoriev I.V."/>
        </authorList>
    </citation>
    <scope>NUCLEOTIDE SEQUENCE [LARGE SCALE GENOMIC DNA]</scope>
    <source>
        <strain evidence="2">DTO 134E9</strain>
    </source>
</reference>
<dbReference type="Proteomes" id="UP000184383">
    <property type="component" value="Unassembled WGS sequence"/>
</dbReference>
<proteinExistence type="predicted"/>
<protein>
    <submittedName>
        <fullName evidence="1">Uncharacterized protein</fullName>
    </submittedName>
</protein>
<sequence>MSDRKRVIIRFDWDKFNDVNEKVINIIREDTGTDQFIVQPSYPPVYHPPPLSEDAIEKLKALDGVQLTFPDDEE</sequence>
<dbReference type="EMBL" id="KV878211">
    <property type="protein sequence ID" value="OJJ37493.1"/>
    <property type="molecule type" value="Genomic_DNA"/>
</dbReference>
<dbReference type="AlphaFoldDB" id="A0A1L9RRJ8"/>
<accession>A0A1L9RRJ8</accession>
<keyword evidence="2" id="KW-1185">Reference proteome</keyword>
<dbReference type="GeneID" id="63746551"/>
<dbReference type="RefSeq" id="XP_040691169.1">
    <property type="nucleotide sequence ID" value="XM_040830703.1"/>
</dbReference>
<evidence type="ECO:0000313" key="1">
    <source>
        <dbReference type="EMBL" id="OJJ37493.1"/>
    </source>
</evidence>
<gene>
    <name evidence="1" type="ORF">ASPWEDRAFT_170965</name>
</gene>
<evidence type="ECO:0000313" key="2">
    <source>
        <dbReference type="Proteomes" id="UP000184383"/>
    </source>
</evidence>
<name>A0A1L9RRJ8_ASPWE</name>